<evidence type="ECO:0000313" key="12">
    <source>
        <dbReference type="EMBL" id="CAB4561203.1"/>
    </source>
</evidence>
<dbReference type="GO" id="GO:0006168">
    <property type="term" value="P:adenine salvage"/>
    <property type="evidence" value="ECO:0007669"/>
    <property type="project" value="InterPro"/>
</dbReference>
<dbReference type="EC" id="2.4.2.7" evidence="6"/>
<keyword evidence="8" id="KW-0328">Glycosyltransferase</keyword>
<dbReference type="InterPro" id="IPR050054">
    <property type="entry name" value="UPRTase/APRTase"/>
</dbReference>
<dbReference type="SUPFAM" id="SSF53271">
    <property type="entry name" value="PRTase-like"/>
    <property type="match status" value="1"/>
</dbReference>
<sequence>MKSEQDRHKVHPVKSYRDALQLMRLVPDFPKEGILFQDITPILSDGQAFSALIQEIVSRSHSVDYVAGVEARGFIFAAAVAHELGIGFIPIRKKGKLPHDSISRSYGLEYGQAELEIHRDAIPAGSKVLLIDDILATGGTIGAAIALVNELEATVTDVAFISEISELNGHLAIREKYPLIKIHILSNS</sequence>
<dbReference type="GO" id="GO:0016208">
    <property type="term" value="F:AMP binding"/>
    <property type="evidence" value="ECO:0007669"/>
    <property type="project" value="TreeGrafter"/>
</dbReference>
<organism evidence="12">
    <name type="scientific">freshwater metagenome</name>
    <dbReference type="NCBI Taxonomy" id="449393"/>
    <lineage>
        <taxon>unclassified sequences</taxon>
        <taxon>metagenomes</taxon>
        <taxon>ecological metagenomes</taxon>
    </lineage>
</organism>
<protein>
    <recommendedName>
        <fullName evidence="6">adenine phosphoribosyltransferase</fullName>
        <ecNumber evidence="6">2.4.2.7</ecNumber>
    </recommendedName>
</protein>
<evidence type="ECO:0000256" key="9">
    <source>
        <dbReference type="ARBA" id="ARBA00022679"/>
    </source>
</evidence>
<comment type="pathway">
    <text evidence="4">Purine metabolism; AMP biosynthesis via salvage pathway; AMP from adenine: step 1/1.</text>
</comment>
<keyword evidence="10" id="KW-0660">Purine salvage</keyword>
<keyword evidence="7" id="KW-0963">Cytoplasm</keyword>
<evidence type="ECO:0000256" key="7">
    <source>
        <dbReference type="ARBA" id="ARBA00022490"/>
    </source>
</evidence>
<comment type="catalytic activity">
    <reaction evidence="1">
        <text>AMP + diphosphate = 5-phospho-alpha-D-ribose 1-diphosphate + adenine</text>
        <dbReference type="Rhea" id="RHEA:16609"/>
        <dbReference type="ChEBI" id="CHEBI:16708"/>
        <dbReference type="ChEBI" id="CHEBI:33019"/>
        <dbReference type="ChEBI" id="CHEBI:58017"/>
        <dbReference type="ChEBI" id="CHEBI:456215"/>
        <dbReference type="EC" id="2.4.2.7"/>
    </reaction>
</comment>
<dbReference type="Pfam" id="PF00156">
    <property type="entry name" value="Pribosyltran"/>
    <property type="match status" value="1"/>
</dbReference>
<dbReference type="FunFam" id="3.40.50.2020:FF:000021">
    <property type="entry name" value="Adenine phosphoribosyltransferase"/>
    <property type="match status" value="1"/>
</dbReference>
<dbReference type="InterPro" id="IPR005764">
    <property type="entry name" value="Ade_phspho_trans"/>
</dbReference>
<name>A0A6J6DG18_9ZZZZ</name>
<evidence type="ECO:0000256" key="10">
    <source>
        <dbReference type="ARBA" id="ARBA00022726"/>
    </source>
</evidence>
<dbReference type="NCBIfam" id="NF002636">
    <property type="entry name" value="PRK02304.1-5"/>
    <property type="match status" value="1"/>
</dbReference>
<dbReference type="GO" id="GO:0002055">
    <property type="term" value="F:adenine binding"/>
    <property type="evidence" value="ECO:0007669"/>
    <property type="project" value="TreeGrafter"/>
</dbReference>
<dbReference type="GO" id="GO:0005737">
    <property type="term" value="C:cytoplasm"/>
    <property type="evidence" value="ECO:0007669"/>
    <property type="project" value="UniProtKB-SubCell"/>
</dbReference>
<dbReference type="HAMAP" id="MF_00004">
    <property type="entry name" value="Aden_phosphoribosyltr"/>
    <property type="match status" value="1"/>
</dbReference>
<dbReference type="PANTHER" id="PTHR32315:SF3">
    <property type="entry name" value="ADENINE PHOSPHORIBOSYLTRANSFERASE"/>
    <property type="match status" value="1"/>
</dbReference>
<comment type="subcellular location">
    <subcellularLocation>
        <location evidence="3">Cytoplasm</location>
    </subcellularLocation>
</comment>
<dbReference type="EMBL" id="CAEZTL010000005">
    <property type="protein sequence ID" value="CAB4561203.1"/>
    <property type="molecule type" value="Genomic_DNA"/>
</dbReference>
<dbReference type="NCBIfam" id="TIGR01090">
    <property type="entry name" value="apt"/>
    <property type="match status" value="1"/>
</dbReference>
<dbReference type="InterPro" id="IPR000836">
    <property type="entry name" value="PRTase_dom"/>
</dbReference>
<evidence type="ECO:0000256" key="3">
    <source>
        <dbReference type="ARBA" id="ARBA00004496"/>
    </source>
</evidence>
<evidence type="ECO:0000256" key="2">
    <source>
        <dbReference type="ARBA" id="ARBA00003968"/>
    </source>
</evidence>
<dbReference type="PANTHER" id="PTHR32315">
    <property type="entry name" value="ADENINE PHOSPHORIBOSYLTRANSFERASE"/>
    <property type="match status" value="1"/>
</dbReference>
<evidence type="ECO:0000256" key="1">
    <source>
        <dbReference type="ARBA" id="ARBA00000868"/>
    </source>
</evidence>
<dbReference type="GO" id="GO:0006166">
    <property type="term" value="P:purine ribonucleoside salvage"/>
    <property type="evidence" value="ECO:0007669"/>
    <property type="project" value="UniProtKB-KW"/>
</dbReference>
<evidence type="ECO:0000256" key="5">
    <source>
        <dbReference type="ARBA" id="ARBA00008391"/>
    </source>
</evidence>
<evidence type="ECO:0000256" key="6">
    <source>
        <dbReference type="ARBA" id="ARBA00011893"/>
    </source>
</evidence>
<comment type="function">
    <text evidence="2">Catalyzes a salvage reaction resulting in the formation of AMP, that is energically less costly than de novo synthesis.</text>
</comment>
<dbReference type="NCBIfam" id="NF002634">
    <property type="entry name" value="PRK02304.1-3"/>
    <property type="match status" value="1"/>
</dbReference>
<keyword evidence="9" id="KW-0808">Transferase</keyword>
<dbReference type="CDD" id="cd06223">
    <property type="entry name" value="PRTases_typeI"/>
    <property type="match status" value="1"/>
</dbReference>
<comment type="similarity">
    <text evidence="5">Belongs to the purine/pyrimidine phosphoribosyltransferase family.</text>
</comment>
<evidence type="ECO:0000259" key="11">
    <source>
        <dbReference type="Pfam" id="PF00156"/>
    </source>
</evidence>
<evidence type="ECO:0000256" key="4">
    <source>
        <dbReference type="ARBA" id="ARBA00004659"/>
    </source>
</evidence>
<proteinExistence type="inferred from homology"/>
<reference evidence="12" key="1">
    <citation type="submission" date="2020-05" db="EMBL/GenBank/DDBJ databases">
        <authorList>
            <person name="Chiriac C."/>
            <person name="Salcher M."/>
            <person name="Ghai R."/>
            <person name="Kavagutti S V."/>
        </authorList>
    </citation>
    <scope>NUCLEOTIDE SEQUENCE</scope>
</reference>
<evidence type="ECO:0000256" key="8">
    <source>
        <dbReference type="ARBA" id="ARBA00022676"/>
    </source>
</evidence>
<dbReference type="UniPathway" id="UPA00588">
    <property type="reaction ID" value="UER00646"/>
</dbReference>
<feature type="domain" description="Phosphoribosyltransferase" evidence="11">
    <location>
        <begin position="50"/>
        <end position="154"/>
    </location>
</feature>
<dbReference type="InterPro" id="IPR029057">
    <property type="entry name" value="PRTase-like"/>
</dbReference>
<dbReference type="GO" id="GO:0044209">
    <property type="term" value="P:AMP salvage"/>
    <property type="evidence" value="ECO:0007669"/>
    <property type="project" value="UniProtKB-UniPathway"/>
</dbReference>
<dbReference type="Gene3D" id="3.40.50.2020">
    <property type="match status" value="1"/>
</dbReference>
<gene>
    <name evidence="12" type="ORF">UFOPK1683_00111</name>
</gene>
<accession>A0A6J6DG18</accession>
<dbReference type="GO" id="GO:0003999">
    <property type="term" value="F:adenine phosphoribosyltransferase activity"/>
    <property type="evidence" value="ECO:0007669"/>
    <property type="project" value="UniProtKB-EC"/>
</dbReference>
<dbReference type="AlphaFoldDB" id="A0A6J6DG18"/>